<evidence type="ECO:0000256" key="3">
    <source>
        <dbReference type="ARBA" id="ARBA00022516"/>
    </source>
</evidence>
<dbReference type="InterPro" id="IPR029765">
    <property type="entry name" value="Mev_diP_decarb"/>
</dbReference>
<dbReference type="InterPro" id="IPR036554">
    <property type="entry name" value="GHMP_kinase_C_sf"/>
</dbReference>
<dbReference type="GO" id="GO:0005524">
    <property type="term" value="F:ATP binding"/>
    <property type="evidence" value="ECO:0007669"/>
    <property type="project" value="UniProtKB-KW"/>
</dbReference>
<dbReference type="Pfam" id="PF22700">
    <property type="entry name" value="MVD-like_N"/>
    <property type="match status" value="1"/>
</dbReference>
<name>A0A976RRM3_9LACO</name>
<reference evidence="10" key="1">
    <citation type="journal article" date="2022" name="Int. J. Syst. Evol. Microbiol.">
        <title>Apilactobacillus apisilvae sp. nov., Nicolia spurrieriana gen. nov. sp. nov., Bombilactobacillus folatiphilus sp. nov. and Bombilactobacillus thymidiniphilus sp. nov., four new lactic acid bacterial isolates from stingless bees Tetragonula carbonaria and Austroplebeia australis.</title>
        <authorList>
            <person name="Oliphant S.A."/>
            <person name="Watson-Haigh N.S."/>
            <person name="Sumby K.M."/>
            <person name="Gardner J."/>
            <person name="Groom S."/>
            <person name="Jiranek V."/>
        </authorList>
    </citation>
    <scope>NUCLEOTIDE SEQUENCE</scope>
    <source>
        <strain evidence="10">SGEP1_A5</strain>
    </source>
</reference>
<dbReference type="GO" id="GO:0005829">
    <property type="term" value="C:cytosol"/>
    <property type="evidence" value="ECO:0007669"/>
    <property type="project" value="InterPro"/>
</dbReference>
<sequence>MNNHLVWARAHTNIALVKYWGKLDSQLIIPQNSSLSLTLDHFYTDTGVKFDATLSIDQLWIDGNQVPMEQKVKDCLDAVRSLAGFHQAAIVKSYNHVPNSAGLASSASAFAALATAACKAANLVLNGKQLSRIARRGSGSATRSIFGGFVEWHGGNSDLTSYAEVVADPVELDIEMITVILSRKPKKISSRDAMQSSVETSPYYPAWRNQAHLDLIEMKRAINTNDFKTIGHIAETNAMRMHALTLSADPSFTYLNADSLAVIELVRSLRMNGIDCYFTMDAGPNVKIICQQLNESIIITHLQQLFADENIVVCKPGPGVKIINDPRK</sequence>
<evidence type="ECO:0000256" key="1">
    <source>
        <dbReference type="ARBA" id="ARBA00008831"/>
    </source>
</evidence>
<dbReference type="Gene3D" id="3.30.70.890">
    <property type="entry name" value="GHMP kinase, C-terminal domain"/>
    <property type="match status" value="1"/>
</dbReference>
<gene>
    <name evidence="10" type="primary">mvaD</name>
    <name evidence="10" type="ORF">MOO44_06925</name>
</gene>
<protein>
    <recommendedName>
        <fullName evidence="2">diphosphomevalonate decarboxylase</fullName>
        <ecNumber evidence="2">4.1.1.33</ecNumber>
    </recommendedName>
</protein>
<dbReference type="PANTHER" id="PTHR10977">
    <property type="entry name" value="DIPHOSPHOMEVALONATE DECARBOXYLASE"/>
    <property type="match status" value="1"/>
</dbReference>
<dbReference type="InterPro" id="IPR020568">
    <property type="entry name" value="Ribosomal_Su5_D2-typ_SF"/>
</dbReference>
<evidence type="ECO:0000256" key="4">
    <source>
        <dbReference type="ARBA" id="ARBA00022741"/>
    </source>
</evidence>
<comment type="similarity">
    <text evidence="1">Belongs to the diphosphomevalonate decarboxylase family.</text>
</comment>
<dbReference type="PANTHER" id="PTHR10977:SF3">
    <property type="entry name" value="DIPHOSPHOMEVALONATE DECARBOXYLASE"/>
    <property type="match status" value="1"/>
</dbReference>
<evidence type="ECO:0000313" key="11">
    <source>
        <dbReference type="Proteomes" id="UP000831181"/>
    </source>
</evidence>
<dbReference type="KEGG" id="lbe:MOO44_06925"/>
<dbReference type="PIRSF" id="PIRSF015950">
    <property type="entry name" value="Mev_P_decrbx"/>
    <property type="match status" value="1"/>
</dbReference>
<evidence type="ECO:0000256" key="6">
    <source>
        <dbReference type="ARBA" id="ARBA00023098"/>
    </source>
</evidence>
<evidence type="ECO:0000259" key="8">
    <source>
        <dbReference type="Pfam" id="PF18376"/>
    </source>
</evidence>
<keyword evidence="11" id="KW-1185">Reference proteome</keyword>
<accession>A0A976RRM3</accession>
<keyword evidence="7 10" id="KW-0456">Lyase</keyword>
<dbReference type="InterPro" id="IPR005935">
    <property type="entry name" value="Mev_decarb"/>
</dbReference>
<dbReference type="Gene3D" id="3.30.230.10">
    <property type="match status" value="1"/>
</dbReference>
<evidence type="ECO:0000313" key="10">
    <source>
        <dbReference type="EMBL" id="UQS86615.1"/>
    </source>
</evidence>
<dbReference type="InterPro" id="IPR053859">
    <property type="entry name" value="MVD-like_N"/>
</dbReference>
<dbReference type="InterPro" id="IPR014721">
    <property type="entry name" value="Ribsml_uS5_D2-typ_fold_subgr"/>
</dbReference>
<dbReference type="FunFam" id="3.30.230.10:FF:000072">
    <property type="entry name" value="Diphosphomevalonate decarboxylase"/>
    <property type="match status" value="1"/>
</dbReference>
<keyword evidence="5" id="KW-0067">ATP-binding</keyword>
<dbReference type="RefSeq" id="WP_260116418.1">
    <property type="nucleotide sequence ID" value="NZ_CP093361.1"/>
</dbReference>
<dbReference type="GO" id="GO:0004163">
    <property type="term" value="F:diphosphomevalonate decarboxylase activity"/>
    <property type="evidence" value="ECO:0007669"/>
    <property type="project" value="UniProtKB-EC"/>
</dbReference>
<dbReference type="EMBL" id="CP093361">
    <property type="protein sequence ID" value="UQS86615.1"/>
    <property type="molecule type" value="Genomic_DNA"/>
</dbReference>
<evidence type="ECO:0000256" key="2">
    <source>
        <dbReference type="ARBA" id="ARBA00012296"/>
    </source>
</evidence>
<dbReference type="SUPFAM" id="SSF55060">
    <property type="entry name" value="GHMP Kinase, C-terminal domain"/>
    <property type="match status" value="1"/>
</dbReference>
<evidence type="ECO:0000259" key="9">
    <source>
        <dbReference type="Pfam" id="PF22700"/>
    </source>
</evidence>
<feature type="domain" description="Mvd1 C-terminal" evidence="8">
    <location>
        <begin position="177"/>
        <end position="309"/>
    </location>
</feature>
<dbReference type="GO" id="GO:0019287">
    <property type="term" value="P:isopentenyl diphosphate biosynthetic process, mevalonate pathway"/>
    <property type="evidence" value="ECO:0007669"/>
    <property type="project" value="InterPro"/>
</dbReference>
<keyword evidence="6" id="KW-0443">Lipid metabolism</keyword>
<evidence type="ECO:0000256" key="5">
    <source>
        <dbReference type="ARBA" id="ARBA00022840"/>
    </source>
</evidence>
<feature type="domain" description="Diphosphomevalonate decarboxylase-like N-terminal" evidence="9">
    <location>
        <begin position="10"/>
        <end position="163"/>
    </location>
</feature>
<dbReference type="InterPro" id="IPR041431">
    <property type="entry name" value="Mvd1_C"/>
</dbReference>
<dbReference type="Pfam" id="PF18376">
    <property type="entry name" value="MDD_C"/>
    <property type="match status" value="1"/>
</dbReference>
<dbReference type="EC" id="4.1.1.33" evidence="2"/>
<proteinExistence type="inferred from homology"/>
<organism evidence="10 11">
    <name type="scientific">Nicoliella spurrieriana</name>
    <dbReference type="NCBI Taxonomy" id="2925830"/>
    <lineage>
        <taxon>Bacteria</taxon>
        <taxon>Bacillati</taxon>
        <taxon>Bacillota</taxon>
        <taxon>Bacilli</taxon>
        <taxon>Lactobacillales</taxon>
        <taxon>Lactobacillaceae</taxon>
        <taxon>Nicoliella</taxon>
    </lineage>
</organism>
<evidence type="ECO:0000256" key="7">
    <source>
        <dbReference type="ARBA" id="ARBA00023239"/>
    </source>
</evidence>
<dbReference type="Proteomes" id="UP000831181">
    <property type="component" value="Chromosome"/>
</dbReference>
<keyword evidence="3" id="KW-0444">Lipid biosynthesis</keyword>
<dbReference type="NCBIfam" id="TIGR01240">
    <property type="entry name" value="mevDPdecarb"/>
    <property type="match status" value="1"/>
</dbReference>
<keyword evidence="4" id="KW-0547">Nucleotide-binding</keyword>
<dbReference type="SUPFAM" id="SSF54211">
    <property type="entry name" value="Ribosomal protein S5 domain 2-like"/>
    <property type="match status" value="1"/>
</dbReference>
<dbReference type="AlphaFoldDB" id="A0A976RRM3"/>